<evidence type="ECO:0000313" key="2">
    <source>
        <dbReference type="Proteomes" id="UP000547011"/>
    </source>
</evidence>
<protein>
    <recommendedName>
        <fullName evidence="3">SDR family NAD(P)-dependent oxidoreductase</fullName>
    </recommendedName>
</protein>
<dbReference type="PANTHER" id="PTHR43544">
    <property type="entry name" value="SHORT-CHAIN DEHYDROGENASE/REDUCTASE"/>
    <property type="match status" value="1"/>
</dbReference>
<dbReference type="AlphaFoldDB" id="A0A7W6NC26"/>
<organism evidence="1 2">
    <name type="scientific">Devosia subaequoris</name>
    <dbReference type="NCBI Taxonomy" id="395930"/>
    <lineage>
        <taxon>Bacteria</taxon>
        <taxon>Pseudomonadati</taxon>
        <taxon>Pseudomonadota</taxon>
        <taxon>Alphaproteobacteria</taxon>
        <taxon>Hyphomicrobiales</taxon>
        <taxon>Devosiaceae</taxon>
        <taxon>Devosia</taxon>
    </lineage>
</organism>
<dbReference type="GO" id="GO:0005737">
    <property type="term" value="C:cytoplasm"/>
    <property type="evidence" value="ECO:0007669"/>
    <property type="project" value="TreeGrafter"/>
</dbReference>
<dbReference type="PANTHER" id="PTHR43544:SF12">
    <property type="entry name" value="NAD(P)-BINDING ROSSMANN-FOLD SUPERFAMILY PROTEIN"/>
    <property type="match status" value="1"/>
</dbReference>
<dbReference type="InterPro" id="IPR002347">
    <property type="entry name" value="SDR_fam"/>
</dbReference>
<dbReference type="SUPFAM" id="SSF51735">
    <property type="entry name" value="NAD(P)-binding Rossmann-fold domains"/>
    <property type="match status" value="1"/>
</dbReference>
<dbReference type="Gene3D" id="3.40.50.720">
    <property type="entry name" value="NAD(P)-binding Rossmann-like Domain"/>
    <property type="match status" value="1"/>
</dbReference>
<reference evidence="1 2" key="1">
    <citation type="submission" date="2020-08" db="EMBL/GenBank/DDBJ databases">
        <title>Genomic Encyclopedia of Type Strains, Phase IV (KMG-IV): sequencing the most valuable type-strain genomes for metagenomic binning, comparative biology and taxonomic classification.</title>
        <authorList>
            <person name="Goeker M."/>
        </authorList>
    </citation>
    <scope>NUCLEOTIDE SEQUENCE [LARGE SCALE GENOMIC DNA]</scope>
    <source>
        <strain evidence="1 2">DSM 23447</strain>
    </source>
</reference>
<proteinExistence type="predicted"/>
<dbReference type="RefSeq" id="WP_183311332.1">
    <property type="nucleotide sequence ID" value="NZ_JACIEW010000005.1"/>
</dbReference>
<dbReference type="GO" id="GO:0016491">
    <property type="term" value="F:oxidoreductase activity"/>
    <property type="evidence" value="ECO:0007669"/>
    <property type="project" value="TreeGrafter"/>
</dbReference>
<gene>
    <name evidence="1" type="ORF">GGR20_002265</name>
</gene>
<dbReference type="InterPro" id="IPR051468">
    <property type="entry name" value="Fungal_SecMetab_SDRs"/>
</dbReference>
<dbReference type="Pfam" id="PF00106">
    <property type="entry name" value="adh_short"/>
    <property type="match status" value="1"/>
</dbReference>
<comment type="caution">
    <text evidence="1">The sequence shown here is derived from an EMBL/GenBank/DDBJ whole genome shotgun (WGS) entry which is preliminary data.</text>
</comment>
<evidence type="ECO:0008006" key="3">
    <source>
        <dbReference type="Google" id="ProtNLM"/>
    </source>
</evidence>
<dbReference type="PRINTS" id="PR00081">
    <property type="entry name" value="GDHRDH"/>
</dbReference>
<dbReference type="Proteomes" id="UP000547011">
    <property type="component" value="Unassembled WGS sequence"/>
</dbReference>
<dbReference type="EMBL" id="JACIEW010000005">
    <property type="protein sequence ID" value="MBB4052617.1"/>
    <property type="molecule type" value="Genomic_DNA"/>
</dbReference>
<evidence type="ECO:0000313" key="1">
    <source>
        <dbReference type="EMBL" id="MBB4052617.1"/>
    </source>
</evidence>
<name>A0A7W6NC26_9HYPH</name>
<accession>A0A7W6NC26</accession>
<sequence>MTDLKSFPVGGLAAVNGANGGIGRALVEALSGVNQFGAVLGFSRRADGLDLTDEASIAKVAHCVHQHNIPVRLVIVATGLLHDGDLQPEKSWRQLDAARLARSFAVNATGPALVAKHFLPLFPREGKAVFAALSAKVGSIGDNRLGGWYGYRAAKSALNQLLHTAAIELQRTRPDAFCVTLHPGTVATPLSAPFTSSGHAPVGAQFAATRLLGVIDSLRAADNGCMLDHTGQPLPW</sequence>
<dbReference type="InterPro" id="IPR036291">
    <property type="entry name" value="NAD(P)-bd_dom_sf"/>
</dbReference>
<keyword evidence="2" id="KW-1185">Reference proteome</keyword>